<reference evidence="2 3" key="1">
    <citation type="submission" date="2019-11" db="EMBL/GenBank/DDBJ databases">
        <authorList>
            <person name="Holert J."/>
        </authorList>
    </citation>
    <scope>NUCLEOTIDE SEQUENCE [LARGE SCALE GENOMIC DNA]</scope>
    <source>
        <strain evidence="2">SB11_3</strain>
    </source>
</reference>
<evidence type="ECO:0008006" key="4">
    <source>
        <dbReference type="Google" id="ProtNLM"/>
    </source>
</evidence>
<dbReference type="AlphaFoldDB" id="A0A5S9PGJ1"/>
<accession>A0A5S9PGJ1</accession>
<keyword evidence="3" id="KW-1185">Reference proteome</keyword>
<organism evidence="2 3">
    <name type="scientific">BD1-7 clade bacterium</name>
    <dbReference type="NCBI Taxonomy" id="2029982"/>
    <lineage>
        <taxon>Bacteria</taxon>
        <taxon>Pseudomonadati</taxon>
        <taxon>Pseudomonadota</taxon>
        <taxon>Gammaproteobacteria</taxon>
        <taxon>Cellvibrionales</taxon>
        <taxon>Spongiibacteraceae</taxon>
        <taxon>BD1-7 clade</taxon>
    </lineage>
</organism>
<dbReference type="InterPro" id="IPR050900">
    <property type="entry name" value="Transposase_IS3/IS150/IS904"/>
</dbReference>
<gene>
    <name evidence="2" type="ORF">OPDIPICF_04493</name>
</gene>
<dbReference type="InterPro" id="IPR012337">
    <property type="entry name" value="RNaseH-like_sf"/>
</dbReference>
<keyword evidence="1" id="KW-0472">Membrane</keyword>
<dbReference type="SUPFAM" id="SSF53098">
    <property type="entry name" value="Ribonuclease H-like"/>
    <property type="match status" value="1"/>
</dbReference>
<dbReference type="PANTHER" id="PTHR46889:SF4">
    <property type="entry name" value="TRANSPOSASE INSO FOR INSERTION SEQUENCE ELEMENT IS911B-RELATED"/>
    <property type="match status" value="1"/>
</dbReference>
<protein>
    <recommendedName>
        <fullName evidence="4">Integrase catalytic domain-containing protein</fullName>
    </recommendedName>
</protein>
<dbReference type="EMBL" id="CACSIO010000009">
    <property type="protein sequence ID" value="CAA0102914.1"/>
    <property type="molecule type" value="Genomic_DNA"/>
</dbReference>
<evidence type="ECO:0000313" key="3">
    <source>
        <dbReference type="Proteomes" id="UP000441399"/>
    </source>
</evidence>
<keyword evidence="1" id="KW-1133">Transmembrane helix</keyword>
<dbReference type="PANTHER" id="PTHR46889">
    <property type="entry name" value="TRANSPOSASE INSF FOR INSERTION SEQUENCE IS3B-RELATED"/>
    <property type="match status" value="1"/>
</dbReference>
<dbReference type="Proteomes" id="UP000441399">
    <property type="component" value="Unassembled WGS sequence"/>
</dbReference>
<evidence type="ECO:0000256" key="1">
    <source>
        <dbReference type="SAM" id="Phobius"/>
    </source>
</evidence>
<name>A0A5S9PGJ1_9GAMM</name>
<feature type="transmembrane region" description="Helical" evidence="1">
    <location>
        <begin position="16"/>
        <end position="35"/>
    </location>
</feature>
<evidence type="ECO:0000313" key="2">
    <source>
        <dbReference type="EMBL" id="CAA0102914.1"/>
    </source>
</evidence>
<proteinExistence type="predicted"/>
<keyword evidence="1" id="KW-0812">Transmembrane</keyword>
<sequence>MMRCGWRCSDVVSLKTLSYIATVVAIIVLALTKLIEQHKLQQSMSRLGNCWDNACVESFFHSLKVEAIHDEPLMNRRREVFE</sequence>